<keyword evidence="2 6" id="KW-0812">Transmembrane</keyword>
<dbReference type="OMA" id="LAWCASD"/>
<comment type="subcellular location">
    <subcellularLocation>
        <location evidence="1">Membrane</location>
        <topology evidence="1">Multi-pass membrane protein</topology>
    </subcellularLocation>
</comment>
<dbReference type="Pfam" id="PF08592">
    <property type="entry name" value="Anthrone_oxy"/>
    <property type="match status" value="1"/>
</dbReference>
<gene>
    <name evidence="7" type="ORF">CSUB01_05114</name>
</gene>
<dbReference type="AlphaFoldDB" id="A0A066X5V7"/>
<name>A0A066X5V7_COLSU</name>
<keyword evidence="4 6" id="KW-0472">Membrane</keyword>
<evidence type="ECO:0000313" key="8">
    <source>
        <dbReference type="Proteomes" id="UP000027238"/>
    </source>
</evidence>
<comment type="caution">
    <text evidence="7">The sequence shown here is derived from an EMBL/GenBank/DDBJ whole genome shotgun (WGS) entry which is preliminary data.</text>
</comment>
<dbReference type="PANTHER" id="PTHR35042:SF1">
    <property type="entry name" value="DUF1772-DOMAIN-CONTAINING PROTEIN"/>
    <property type="match status" value="1"/>
</dbReference>
<dbReference type="GO" id="GO:0016020">
    <property type="term" value="C:membrane"/>
    <property type="evidence" value="ECO:0007669"/>
    <property type="project" value="UniProtKB-SubCell"/>
</dbReference>
<feature type="transmembrane region" description="Helical" evidence="6">
    <location>
        <begin position="142"/>
        <end position="161"/>
    </location>
</feature>
<feature type="transmembrane region" description="Helical" evidence="6">
    <location>
        <begin position="90"/>
        <end position="108"/>
    </location>
</feature>
<proteinExistence type="inferred from homology"/>
<evidence type="ECO:0000256" key="4">
    <source>
        <dbReference type="ARBA" id="ARBA00023136"/>
    </source>
</evidence>
<accession>A0A066X5V7</accession>
<dbReference type="Proteomes" id="UP000027238">
    <property type="component" value="Unassembled WGS sequence"/>
</dbReference>
<dbReference type="OrthoDB" id="5954308at2759"/>
<keyword evidence="3 6" id="KW-1133">Transmembrane helix</keyword>
<feature type="transmembrane region" description="Helical" evidence="6">
    <location>
        <begin position="12"/>
        <end position="34"/>
    </location>
</feature>
<evidence type="ECO:0000256" key="2">
    <source>
        <dbReference type="ARBA" id="ARBA00022692"/>
    </source>
</evidence>
<evidence type="ECO:0000313" key="7">
    <source>
        <dbReference type="EMBL" id="KDN64322.1"/>
    </source>
</evidence>
<keyword evidence="8" id="KW-1185">Reference proteome</keyword>
<reference evidence="8" key="1">
    <citation type="journal article" date="2014" name="Genome Announc.">
        <title>Draft genome sequence of Colletotrichum sublineola, a destructive pathogen of cultivated sorghum.</title>
        <authorList>
            <person name="Baroncelli R."/>
            <person name="Sanz-Martin J.M."/>
            <person name="Rech G.E."/>
            <person name="Sukno S.A."/>
            <person name="Thon M.R."/>
        </authorList>
    </citation>
    <scope>NUCLEOTIDE SEQUENCE [LARGE SCALE GENOMIC DNA]</scope>
    <source>
        <strain evidence="8">TX430BB</strain>
    </source>
</reference>
<evidence type="ECO:0000256" key="6">
    <source>
        <dbReference type="SAM" id="Phobius"/>
    </source>
</evidence>
<feature type="transmembrane region" description="Helical" evidence="6">
    <location>
        <begin position="54"/>
        <end position="78"/>
    </location>
</feature>
<protein>
    <submittedName>
        <fullName evidence="7">Uncharacterized protein</fullName>
    </submittedName>
</protein>
<organism evidence="7 8">
    <name type="scientific">Colletotrichum sublineola</name>
    <name type="common">Sorghum anthracnose fungus</name>
    <dbReference type="NCBI Taxonomy" id="1173701"/>
    <lineage>
        <taxon>Eukaryota</taxon>
        <taxon>Fungi</taxon>
        <taxon>Dikarya</taxon>
        <taxon>Ascomycota</taxon>
        <taxon>Pezizomycotina</taxon>
        <taxon>Sordariomycetes</taxon>
        <taxon>Hypocreomycetidae</taxon>
        <taxon>Glomerellales</taxon>
        <taxon>Glomerellaceae</taxon>
        <taxon>Colletotrichum</taxon>
        <taxon>Colletotrichum graminicola species complex</taxon>
    </lineage>
</organism>
<comment type="similarity">
    <text evidence="5">Belongs to the anthrone oxygenase family.</text>
</comment>
<dbReference type="HOGENOM" id="CLU_105974_0_1_1"/>
<dbReference type="EMBL" id="JMSE01001141">
    <property type="protein sequence ID" value="KDN64322.1"/>
    <property type="molecule type" value="Genomic_DNA"/>
</dbReference>
<sequence>MQQLGFTTTITTATGILGCAWWAGAGASVSMFTVPAILQSGSEPAHALRLWRHIFLNGASTGPKVALVTFLSLAYTAYDHHNRGAGWKPYATAGVLSLAIVPFTLILMSSTNNALMAGAQGFETLTWSETTELLTRWRTLNFVRSLISLASAGLGMWGATFQ</sequence>
<dbReference type="InterPro" id="IPR013901">
    <property type="entry name" value="Anthrone_oxy"/>
</dbReference>
<evidence type="ECO:0000256" key="1">
    <source>
        <dbReference type="ARBA" id="ARBA00004141"/>
    </source>
</evidence>
<evidence type="ECO:0000256" key="3">
    <source>
        <dbReference type="ARBA" id="ARBA00022989"/>
    </source>
</evidence>
<dbReference type="eggNOG" id="ENOG502SBMN">
    <property type="taxonomic scope" value="Eukaryota"/>
</dbReference>
<dbReference type="PANTHER" id="PTHR35042">
    <property type="entry name" value="ANTHRONE OXYGENASE ENCC"/>
    <property type="match status" value="1"/>
</dbReference>
<evidence type="ECO:0000256" key="5">
    <source>
        <dbReference type="ARBA" id="ARBA00034313"/>
    </source>
</evidence>